<feature type="repeat" description="Solcar" evidence="9">
    <location>
        <begin position="20"/>
        <end position="109"/>
    </location>
</feature>
<evidence type="ECO:0000256" key="11">
    <source>
        <dbReference type="SAM" id="MobiDB-lite"/>
    </source>
</evidence>
<evidence type="ECO:0000313" key="13">
    <source>
        <dbReference type="Proteomes" id="UP001153069"/>
    </source>
</evidence>
<dbReference type="Pfam" id="PF00153">
    <property type="entry name" value="Mito_carr"/>
    <property type="match status" value="3"/>
</dbReference>
<dbReference type="InterPro" id="IPR050567">
    <property type="entry name" value="Mitochondrial_Carrier"/>
</dbReference>
<sequence length="311" mass="33759">MSQASAEDSAPSQQGQNGKANVFDNTVAGLSAGISGTVIGYPLDLVKTRMQVSSKDYKPGTSPTMWRMSVSILRTEGIRGLFKGLMTPLVSMTFMFSATFGSYAWAQNQVGAQKGWDVKNALAGGITAPVTSWVSAMEGLVKTQMQMDNVGKKQYHGSWHCITKISKAHGVPTLFTGTTVTTLRDAAYLCTYFYIYEGLKVTLTGNGYEDNDSLKLRPELAVPLAGGTAGALAWLSSLPFDCVRAGMQGQDLENAHRITGRQVFKELMESRGVRALFRGALPTIMRAFIVSSSRFSAYELTMSALQQNREQ</sequence>
<dbReference type="InterPro" id="IPR023395">
    <property type="entry name" value="MCP_dom_sf"/>
</dbReference>
<dbReference type="Gene3D" id="1.50.40.10">
    <property type="entry name" value="Mitochondrial carrier domain"/>
    <property type="match status" value="1"/>
</dbReference>
<dbReference type="PANTHER" id="PTHR45624">
    <property type="entry name" value="MITOCHONDRIAL BASIC AMINO ACIDS TRANSPORTER-RELATED"/>
    <property type="match status" value="1"/>
</dbReference>
<dbReference type="Proteomes" id="UP001153069">
    <property type="component" value="Unassembled WGS sequence"/>
</dbReference>
<dbReference type="GO" id="GO:0022857">
    <property type="term" value="F:transmembrane transporter activity"/>
    <property type="evidence" value="ECO:0007669"/>
    <property type="project" value="TreeGrafter"/>
</dbReference>
<dbReference type="GO" id="GO:0031966">
    <property type="term" value="C:mitochondrial membrane"/>
    <property type="evidence" value="ECO:0007669"/>
    <property type="project" value="UniProtKB-SubCell"/>
</dbReference>
<feature type="repeat" description="Solcar" evidence="9">
    <location>
        <begin position="115"/>
        <end position="202"/>
    </location>
</feature>
<dbReference type="OrthoDB" id="409586at2759"/>
<evidence type="ECO:0000256" key="6">
    <source>
        <dbReference type="ARBA" id="ARBA00022989"/>
    </source>
</evidence>
<keyword evidence="3 10" id="KW-0813">Transport</keyword>
<evidence type="ECO:0000256" key="4">
    <source>
        <dbReference type="ARBA" id="ARBA00022692"/>
    </source>
</evidence>
<evidence type="ECO:0000313" key="12">
    <source>
        <dbReference type="EMBL" id="CAB9510119.1"/>
    </source>
</evidence>
<feature type="compositionally biased region" description="Polar residues" evidence="11">
    <location>
        <begin position="1"/>
        <end position="19"/>
    </location>
</feature>
<reference evidence="12" key="1">
    <citation type="submission" date="2020-06" db="EMBL/GenBank/DDBJ databases">
        <authorList>
            <consortium name="Plant Systems Biology data submission"/>
        </authorList>
    </citation>
    <scope>NUCLEOTIDE SEQUENCE</scope>
    <source>
        <strain evidence="12">D6</strain>
    </source>
</reference>
<keyword evidence="5" id="KW-0677">Repeat</keyword>
<dbReference type="SUPFAM" id="SSF103506">
    <property type="entry name" value="Mitochondrial carrier"/>
    <property type="match status" value="1"/>
</dbReference>
<evidence type="ECO:0000256" key="5">
    <source>
        <dbReference type="ARBA" id="ARBA00022737"/>
    </source>
</evidence>
<keyword evidence="8 9" id="KW-0472">Membrane</keyword>
<proteinExistence type="inferred from homology"/>
<keyword evidence="4 9" id="KW-0812">Transmembrane</keyword>
<protein>
    <submittedName>
        <fullName evidence="12">Congested-like trachea protein</fullName>
    </submittedName>
</protein>
<gene>
    <name evidence="12" type="ORF">SEMRO_421_G139470.1</name>
</gene>
<dbReference type="PROSITE" id="PS50920">
    <property type="entry name" value="SOLCAR"/>
    <property type="match status" value="3"/>
</dbReference>
<comment type="caution">
    <text evidence="12">The sequence shown here is derived from an EMBL/GenBank/DDBJ whole genome shotgun (WGS) entry which is preliminary data.</text>
</comment>
<comment type="subcellular location">
    <subcellularLocation>
        <location evidence="1">Mitochondrion membrane</location>
        <topology evidence="1">Multi-pass membrane protein</topology>
    </subcellularLocation>
</comment>
<organism evidence="12 13">
    <name type="scientific">Seminavis robusta</name>
    <dbReference type="NCBI Taxonomy" id="568900"/>
    <lineage>
        <taxon>Eukaryota</taxon>
        <taxon>Sar</taxon>
        <taxon>Stramenopiles</taxon>
        <taxon>Ochrophyta</taxon>
        <taxon>Bacillariophyta</taxon>
        <taxon>Bacillariophyceae</taxon>
        <taxon>Bacillariophycidae</taxon>
        <taxon>Naviculales</taxon>
        <taxon>Naviculaceae</taxon>
        <taxon>Seminavis</taxon>
    </lineage>
</organism>
<keyword evidence="13" id="KW-1185">Reference proteome</keyword>
<evidence type="ECO:0000256" key="2">
    <source>
        <dbReference type="ARBA" id="ARBA00006375"/>
    </source>
</evidence>
<evidence type="ECO:0000256" key="1">
    <source>
        <dbReference type="ARBA" id="ARBA00004225"/>
    </source>
</evidence>
<name>A0A9N8DZR2_9STRA</name>
<feature type="region of interest" description="Disordered" evidence="11">
    <location>
        <begin position="1"/>
        <end position="20"/>
    </location>
</feature>
<dbReference type="AlphaFoldDB" id="A0A9N8DZR2"/>
<keyword evidence="6" id="KW-1133">Transmembrane helix</keyword>
<evidence type="ECO:0000256" key="9">
    <source>
        <dbReference type="PROSITE-ProRule" id="PRU00282"/>
    </source>
</evidence>
<dbReference type="InterPro" id="IPR018108">
    <property type="entry name" value="MCP_transmembrane"/>
</dbReference>
<evidence type="ECO:0000256" key="8">
    <source>
        <dbReference type="ARBA" id="ARBA00023136"/>
    </source>
</evidence>
<evidence type="ECO:0000256" key="3">
    <source>
        <dbReference type="ARBA" id="ARBA00022448"/>
    </source>
</evidence>
<keyword evidence="7" id="KW-0496">Mitochondrion</keyword>
<accession>A0A9N8DZR2</accession>
<comment type="similarity">
    <text evidence="2 10">Belongs to the mitochondrial carrier (TC 2.A.29) family.</text>
</comment>
<evidence type="ECO:0000256" key="7">
    <source>
        <dbReference type="ARBA" id="ARBA00023128"/>
    </source>
</evidence>
<dbReference type="PANTHER" id="PTHR45624:SF10">
    <property type="entry name" value="SLC (SOLUTE CARRIER) HOMOLOG"/>
    <property type="match status" value="1"/>
</dbReference>
<dbReference type="EMBL" id="CAICTM010000420">
    <property type="protein sequence ID" value="CAB9510119.1"/>
    <property type="molecule type" value="Genomic_DNA"/>
</dbReference>
<evidence type="ECO:0000256" key="10">
    <source>
        <dbReference type="RuleBase" id="RU000488"/>
    </source>
</evidence>
<feature type="repeat" description="Solcar" evidence="9">
    <location>
        <begin position="217"/>
        <end position="304"/>
    </location>
</feature>